<name>A0A9X9I4W6_NEISU</name>
<reference evidence="1" key="1">
    <citation type="submission" date="2021-04" db="EMBL/GenBank/DDBJ databases">
        <title>Characterizing Neisseria spp. as novel respiratory pathobionts in bronchiectasis.</title>
        <authorList>
            <person name="Li L."/>
            <person name="Mac Aogain M."/>
            <person name="Xu T."/>
            <person name="Jaggi T.K."/>
            <person name="Chan L.Y."/>
            <person name="Keir H.R."/>
            <person name="Dicker A.J."/>
            <person name="Qu J."/>
            <person name="Liu Y."/>
            <person name="Chen H.S."/>
            <person name="Koh M.S."/>
            <person name="Ong T.H."/>
            <person name="Lim A.Y.H."/>
            <person name="Abisheganaden J."/>
            <person name="Low T.B."/>
            <person name="Oliver B.G."/>
            <person name="Tan N.S."/>
            <person name="Fang M."/>
            <person name="Chalmers J.D."/>
            <person name="Chotirmall S.H."/>
        </authorList>
    </citation>
    <scope>NUCLEOTIDE SEQUENCE</scope>
    <source>
        <strain evidence="1">CG0073</strain>
    </source>
</reference>
<dbReference type="AlphaFoldDB" id="A0A9X9I4W6"/>
<organism evidence="1 2">
    <name type="scientific">Neisseria subflava</name>
    <dbReference type="NCBI Taxonomy" id="28449"/>
    <lineage>
        <taxon>Bacteria</taxon>
        <taxon>Pseudomonadati</taxon>
        <taxon>Pseudomonadota</taxon>
        <taxon>Betaproteobacteria</taxon>
        <taxon>Neisseriales</taxon>
        <taxon>Neisseriaceae</taxon>
        <taxon>Neisseria</taxon>
    </lineage>
</organism>
<dbReference type="EMBL" id="CP073118">
    <property type="protein sequence ID" value="UTG75534.1"/>
    <property type="molecule type" value="Genomic_DNA"/>
</dbReference>
<dbReference type="Proteomes" id="UP001057336">
    <property type="component" value="Chromosome"/>
</dbReference>
<dbReference type="Pfam" id="PF10948">
    <property type="entry name" value="DUF2635"/>
    <property type="match status" value="1"/>
</dbReference>
<dbReference type="InterPro" id="IPR024400">
    <property type="entry name" value="DUF2635"/>
</dbReference>
<proteinExistence type="predicted"/>
<evidence type="ECO:0000313" key="1">
    <source>
        <dbReference type="EMBL" id="UTG75534.1"/>
    </source>
</evidence>
<gene>
    <name evidence="1" type="ORF">KCG53_10670</name>
</gene>
<evidence type="ECO:0000313" key="2">
    <source>
        <dbReference type="Proteomes" id="UP001057336"/>
    </source>
</evidence>
<accession>A0A9X9I4W6</accession>
<sequence>MANIIQIKPVEGYVVTDPATMQPLPEEGASVEWSNYWQRRINEGAVELLKTTAKKGAE</sequence>
<protein>
    <submittedName>
        <fullName evidence="1">DUF2635 domain-containing protein</fullName>
    </submittedName>
</protein>